<dbReference type="PANTHER" id="PTHR43619:SF2">
    <property type="entry name" value="S-ADENOSYL-L-METHIONINE-DEPENDENT METHYLTRANSFERASES SUPERFAMILY PROTEIN"/>
    <property type="match status" value="1"/>
</dbReference>
<dbReference type="GO" id="GO:0032259">
    <property type="term" value="P:methylation"/>
    <property type="evidence" value="ECO:0007669"/>
    <property type="project" value="UniProtKB-KW"/>
</dbReference>
<evidence type="ECO:0000313" key="3">
    <source>
        <dbReference type="EMBL" id="TDE50919.1"/>
    </source>
</evidence>
<dbReference type="InterPro" id="IPR016874">
    <property type="entry name" value="TcmP-like"/>
</dbReference>
<proteinExistence type="predicted"/>
<sequence>MTKDHTMATVLPALTPVEETLYVTLAGRALDSRSRFSILGDTLSDEIALEIGYNPDDIVVPRAKAADVAMRSKMLDDVVRGFIARNPDAVVLDLGAGLDTRVVRVAPPETVDWYDVDLPGVVKVREQVLPHRANVHAVAADVTDPGWLDPLPRDRAAVIVCDGLLPFLTEAEFTALLNRLTGHFPRGEVAFNNYPRYAVRILKRMRSTRALGALVRHGGFDDPHEPERWDPDLELVEEMLAARLPAPPGTPMVYRLTNRLIGLSPALARKFTAIDRYRF</sequence>
<dbReference type="AlphaFoldDB" id="A0A4R5FHS1"/>
<dbReference type="SUPFAM" id="SSF53335">
    <property type="entry name" value="S-adenosyl-L-methionine-dependent methyltransferases"/>
    <property type="match status" value="1"/>
</dbReference>
<accession>A0A4R5FHS1</accession>
<dbReference type="InterPro" id="IPR007213">
    <property type="entry name" value="Ppm1/Ppm2/Tcmp"/>
</dbReference>
<dbReference type="Pfam" id="PF04072">
    <property type="entry name" value="LCM"/>
    <property type="match status" value="1"/>
</dbReference>
<keyword evidence="2 3" id="KW-0808">Transferase</keyword>
<reference evidence="3 4" key="1">
    <citation type="submission" date="2019-03" db="EMBL/GenBank/DDBJ databases">
        <title>Draft genome sequences of novel Actinobacteria.</title>
        <authorList>
            <person name="Sahin N."/>
            <person name="Ay H."/>
            <person name="Saygin H."/>
        </authorList>
    </citation>
    <scope>NUCLEOTIDE SEQUENCE [LARGE SCALE GENOMIC DNA]</scope>
    <source>
        <strain evidence="3 4">6K102</strain>
    </source>
</reference>
<gene>
    <name evidence="3" type="ORF">E1295_19125</name>
</gene>
<keyword evidence="1 3" id="KW-0489">Methyltransferase</keyword>
<dbReference type="Gene3D" id="3.40.50.150">
    <property type="entry name" value="Vaccinia Virus protein VP39"/>
    <property type="match status" value="1"/>
</dbReference>
<organism evidence="3 4">
    <name type="scientific">Nonomuraea mesophila</name>
    <dbReference type="NCBI Taxonomy" id="2530382"/>
    <lineage>
        <taxon>Bacteria</taxon>
        <taxon>Bacillati</taxon>
        <taxon>Actinomycetota</taxon>
        <taxon>Actinomycetes</taxon>
        <taxon>Streptosporangiales</taxon>
        <taxon>Streptosporangiaceae</taxon>
        <taxon>Nonomuraea</taxon>
    </lineage>
</organism>
<comment type="caution">
    <text evidence="3">The sequence shown here is derived from an EMBL/GenBank/DDBJ whole genome shotgun (WGS) entry which is preliminary data.</text>
</comment>
<protein>
    <submittedName>
        <fullName evidence="3">Class I SAM-dependent methyltransferase</fullName>
    </submittedName>
</protein>
<dbReference type="InterPro" id="IPR029063">
    <property type="entry name" value="SAM-dependent_MTases_sf"/>
</dbReference>
<name>A0A4R5FHS1_9ACTN</name>
<dbReference type="PANTHER" id="PTHR43619">
    <property type="entry name" value="S-ADENOSYL-L-METHIONINE-DEPENDENT METHYLTRANSFERASE YKTD-RELATED"/>
    <property type="match status" value="1"/>
</dbReference>
<evidence type="ECO:0000256" key="1">
    <source>
        <dbReference type="ARBA" id="ARBA00022603"/>
    </source>
</evidence>
<evidence type="ECO:0000313" key="4">
    <source>
        <dbReference type="Proteomes" id="UP000295136"/>
    </source>
</evidence>
<dbReference type="Proteomes" id="UP000295136">
    <property type="component" value="Unassembled WGS sequence"/>
</dbReference>
<keyword evidence="4" id="KW-1185">Reference proteome</keyword>
<evidence type="ECO:0000256" key="2">
    <source>
        <dbReference type="ARBA" id="ARBA00022679"/>
    </source>
</evidence>
<dbReference type="GO" id="GO:0008168">
    <property type="term" value="F:methyltransferase activity"/>
    <property type="evidence" value="ECO:0007669"/>
    <property type="project" value="UniProtKB-KW"/>
</dbReference>
<dbReference type="EMBL" id="SMLD01000046">
    <property type="protein sequence ID" value="TDE50919.1"/>
    <property type="molecule type" value="Genomic_DNA"/>
</dbReference>
<dbReference type="PIRSF" id="PIRSF028177">
    <property type="entry name" value="Polyketide_synth_Omtfrase_TcmP"/>
    <property type="match status" value="1"/>
</dbReference>